<gene>
    <name evidence="2" type="ORF">RclHR1_25460001</name>
</gene>
<dbReference type="EMBL" id="BEXD01001720">
    <property type="protein sequence ID" value="GBB95480.1"/>
    <property type="molecule type" value="Genomic_DNA"/>
</dbReference>
<evidence type="ECO:0000256" key="1">
    <source>
        <dbReference type="SAM" id="Coils"/>
    </source>
</evidence>
<reference evidence="2 3" key="1">
    <citation type="submission" date="2017-11" db="EMBL/GenBank/DDBJ databases">
        <title>The genome of Rhizophagus clarus HR1 reveals common genetic basis of auxotrophy among arbuscular mycorrhizal fungi.</title>
        <authorList>
            <person name="Kobayashi Y."/>
        </authorList>
    </citation>
    <scope>NUCLEOTIDE SEQUENCE [LARGE SCALE GENOMIC DNA]</scope>
    <source>
        <strain evidence="2 3">HR1</strain>
    </source>
</reference>
<dbReference type="AlphaFoldDB" id="A0A2Z6QZR2"/>
<name>A0A2Z6QZR2_9GLOM</name>
<protein>
    <submittedName>
        <fullName evidence="2">Uncharacterized protein</fullName>
    </submittedName>
</protein>
<keyword evidence="1" id="KW-0175">Coiled coil</keyword>
<evidence type="ECO:0000313" key="2">
    <source>
        <dbReference type="EMBL" id="GBB95480.1"/>
    </source>
</evidence>
<feature type="coiled-coil region" evidence="1">
    <location>
        <begin position="95"/>
        <end position="164"/>
    </location>
</feature>
<keyword evidence="3" id="KW-1185">Reference proteome</keyword>
<dbReference type="Proteomes" id="UP000247702">
    <property type="component" value="Unassembled WGS sequence"/>
</dbReference>
<sequence>MSNVHTLNDIEGRRAVGSLLALRGSIKTTSDIANDYKDLQDVYLKQKKDLVLVQANANKKISQLNATNTRLRSSKQLSRKATLAQKASSLDKIKILSLEAKISELEGKLENLELEQVFHDSNINGGILEELKNKVKEIEKKIAKEDLLEVLQKALSEKNFLIQEAKLKEPTNACLAEQIQKTSSEYEVHGGTKLCLSASDQNEPSSVSKLEKDNDITNPELIRPQRDLSILPITAGHKKNQKTGLPPMKLCLLDMDEVTKHESSQNIGHPAMTWPFSMLVTGRSGSDKTNLLANLVLGDKDEYMQRGKKGGSRYIKCDDLIVCGYHPDEPHRSNGVKSVTNRSCD</sequence>
<proteinExistence type="predicted"/>
<accession>A0A2Z6QZR2</accession>
<dbReference type="STRING" id="94130.A0A2Z6QZR2"/>
<evidence type="ECO:0000313" key="3">
    <source>
        <dbReference type="Proteomes" id="UP000247702"/>
    </source>
</evidence>
<comment type="caution">
    <text evidence="2">The sequence shown here is derived from an EMBL/GenBank/DDBJ whole genome shotgun (WGS) entry which is preliminary data.</text>
</comment>
<organism evidence="2 3">
    <name type="scientific">Rhizophagus clarus</name>
    <dbReference type="NCBI Taxonomy" id="94130"/>
    <lineage>
        <taxon>Eukaryota</taxon>
        <taxon>Fungi</taxon>
        <taxon>Fungi incertae sedis</taxon>
        <taxon>Mucoromycota</taxon>
        <taxon>Glomeromycotina</taxon>
        <taxon>Glomeromycetes</taxon>
        <taxon>Glomerales</taxon>
        <taxon>Glomeraceae</taxon>
        <taxon>Rhizophagus</taxon>
    </lineage>
</organism>